<feature type="signal peptide" evidence="4">
    <location>
        <begin position="1"/>
        <end position="24"/>
    </location>
</feature>
<evidence type="ECO:0000259" key="7">
    <source>
        <dbReference type="Pfam" id="PF02837"/>
    </source>
</evidence>
<evidence type="ECO:0000256" key="3">
    <source>
        <dbReference type="ARBA" id="ARBA00023295"/>
    </source>
</evidence>
<dbReference type="PANTHER" id="PTHR42732">
    <property type="entry name" value="BETA-GALACTOSIDASE"/>
    <property type="match status" value="1"/>
</dbReference>
<dbReference type="Pfam" id="PF11721">
    <property type="entry name" value="Malectin"/>
    <property type="match status" value="1"/>
</dbReference>
<evidence type="ECO:0000256" key="4">
    <source>
        <dbReference type="SAM" id="SignalP"/>
    </source>
</evidence>
<sequence length="897" mass="99936">MIKRPIRFLLSLVCLLAVLSTVEAQDRISQTINSNWQFYKGDLPGFPASPATVKWETVSVPHSWNTTDVLDDEPGYYRGTGWYQRRIFVPSSWKGKDIYLYFEGAAQAAEVYVNGKKAGGHTGSYTFFSVPVKELLQFAASGSAVNEIQVKVNNSHNEDVPPLSADFTFFGGLYRDVHLVAVSPVHFDMDNNATNGVFVSTPKVTAGSADVMVKGSFVSNLPKAGRVRVRTTIVDGDGKTVAEQQSMVKTVPGAQLSFSHNLSNLLSPHLWSPETPYLYQVISRLEDADTKVKLDEISNPLGFRWYVFDPGKGFFLNGQPVKLVGTSRHQDFKDMANALPDAMAIRDVELLKAMGGNFLRVAHYPQDPAVLQACDRLGILTSVEIPVVNQITESEAFAENCKVMQREMIRQNYNHPSVIMWTYMNEVLLRPRYDNGSEKREAYIRAVAKLAQELEDLTRAEDPSRYTMIPNHGAFELYHKAGLTRIPKLVGWNLYQGWYGGELGGFAKYLDMHHKELPDKPLLVTEYGADGDPRIHSFEPVKFDKSLEYTLLYHQAYLEAIMERPFVAGAMIWNLADFNSEQRAEAMPHINNKGITTIDRQPKDPYLFYQANLLKQPFIRIGAAAWTLRSGIAASETSLVCVQPVEVFTNQPSVSLRLNGKLIGTAAARQGIARFNVPFADGVNLLDASAGTDLADQLRIQFKMIPKDLRSAALPFREINVSLGSKRYYADEKLRQVWLPEQAYTPGSWGYVGGQAFAMKGGSQSYGSNKDILGTEDDPIYETQRTGLSQFKLDVPAGEYEVTLLFAELVSGIKREALVYNLSNTTQNEEAATRIFDVKLNNVPWLENLGTATYLEPERAYATKTTVSVKGTAGIVIDFTARKGEAVLNGVQVRRVL</sequence>
<dbReference type="InterPro" id="IPR006101">
    <property type="entry name" value="Glyco_hydro_2"/>
</dbReference>
<dbReference type="InterPro" id="IPR006102">
    <property type="entry name" value="Ig-like_GH2"/>
</dbReference>
<evidence type="ECO:0000259" key="5">
    <source>
        <dbReference type="Pfam" id="PF00703"/>
    </source>
</evidence>
<dbReference type="SUPFAM" id="SSF49303">
    <property type="entry name" value="beta-Galactosidase/glucuronidase domain"/>
    <property type="match status" value="1"/>
</dbReference>
<proteinExistence type="inferred from homology"/>
<dbReference type="Gene3D" id="2.60.120.430">
    <property type="entry name" value="Galactose-binding lectin"/>
    <property type="match status" value="1"/>
</dbReference>
<feature type="domain" description="DUF4982" evidence="9">
    <location>
        <begin position="643"/>
        <end position="683"/>
    </location>
</feature>
<gene>
    <name evidence="10" type="ORF">GS398_17420</name>
</gene>
<dbReference type="GO" id="GO:0004553">
    <property type="term" value="F:hydrolase activity, hydrolyzing O-glycosyl compounds"/>
    <property type="evidence" value="ECO:0007669"/>
    <property type="project" value="InterPro"/>
</dbReference>
<comment type="caution">
    <text evidence="10">The sequence shown here is derived from an EMBL/GenBank/DDBJ whole genome shotgun (WGS) entry which is preliminary data.</text>
</comment>
<feature type="chain" id="PRO_5029670424" evidence="4">
    <location>
        <begin position="25"/>
        <end position="897"/>
    </location>
</feature>
<evidence type="ECO:0000259" key="8">
    <source>
        <dbReference type="Pfam" id="PF11721"/>
    </source>
</evidence>
<dbReference type="PRINTS" id="PR00132">
    <property type="entry name" value="GLHYDRLASE2"/>
</dbReference>
<dbReference type="Pfam" id="PF02836">
    <property type="entry name" value="Glyco_hydro_2_C"/>
    <property type="match status" value="1"/>
</dbReference>
<feature type="domain" description="Glycosyl hydrolases family 2 sugar binding" evidence="7">
    <location>
        <begin position="70"/>
        <end position="180"/>
    </location>
</feature>
<feature type="domain" description="Glycoside hydrolase family 2 catalytic" evidence="6">
    <location>
        <begin position="312"/>
        <end position="606"/>
    </location>
</feature>
<dbReference type="InterPro" id="IPR021720">
    <property type="entry name" value="Malectin_dom"/>
</dbReference>
<dbReference type="Gene3D" id="3.20.20.80">
    <property type="entry name" value="Glycosidases"/>
    <property type="match status" value="1"/>
</dbReference>
<feature type="domain" description="Glycoside hydrolase family 2 immunoglobulin-like beta-sandwich" evidence="5">
    <location>
        <begin position="200"/>
        <end position="304"/>
    </location>
</feature>
<evidence type="ECO:0000256" key="1">
    <source>
        <dbReference type="ARBA" id="ARBA00007401"/>
    </source>
</evidence>
<dbReference type="InterPro" id="IPR032311">
    <property type="entry name" value="DUF4982"/>
</dbReference>
<dbReference type="Proteomes" id="UP000451233">
    <property type="component" value="Unassembled WGS sequence"/>
</dbReference>
<keyword evidence="3" id="KW-0326">Glycosidase</keyword>
<dbReference type="InterPro" id="IPR036156">
    <property type="entry name" value="Beta-gal/glucu_dom_sf"/>
</dbReference>
<keyword evidence="2" id="KW-0378">Hydrolase</keyword>
<dbReference type="InterPro" id="IPR006103">
    <property type="entry name" value="Glyco_hydro_2_cat"/>
</dbReference>
<dbReference type="Pfam" id="PF00703">
    <property type="entry name" value="Glyco_hydro_2"/>
    <property type="match status" value="1"/>
</dbReference>
<dbReference type="Pfam" id="PF16355">
    <property type="entry name" value="DUF4982"/>
    <property type="match status" value="1"/>
</dbReference>
<feature type="domain" description="Malectin" evidence="8">
    <location>
        <begin position="763"/>
        <end position="872"/>
    </location>
</feature>
<keyword evidence="4" id="KW-0732">Signal</keyword>
<organism evidence="10 11">
    <name type="scientific">Hufsiella ginkgonis</name>
    <dbReference type="NCBI Taxonomy" id="2695274"/>
    <lineage>
        <taxon>Bacteria</taxon>
        <taxon>Pseudomonadati</taxon>
        <taxon>Bacteroidota</taxon>
        <taxon>Sphingobacteriia</taxon>
        <taxon>Sphingobacteriales</taxon>
        <taxon>Sphingobacteriaceae</taxon>
        <taxon>Hufsiella</taxon>
    </lineage>
</organism>
<dbReference type="AlphaFoldDB" id="A0A7K1Y1F6"/>
<dbReference type="GO" id="GO:0005975">
    <property type="term" value="P:carbohydrate metabolic process"/>
    <property type="evidence" value="ECO:0007669"/>
    <property type="project" value="InterPro"/>
</dbReference>
<keyword evidence="11" id="KW-1185">Reference proteome</keyword>
<dbReference type="Gene3D" id="2.60.40.10">
    <property type="entry name" value="Immunoglobulins"/>
    <property type="match status" value="2"/>
</dbReference>
<comment type="similarity">
    <text evidence="1">Belongs to the glycosyl hydrolase 2 family.</text>
</comment>
<dbReference type="SUPFAM" id="SSF49785">
    <property type="entry name" value="Galactose-binding domain-like"/>
    <property type="match status" value="1"/>
</dbReference>
<dbReference type="Pfam" id="PF02837">
    <property type="entry name" value="Glyco_hydro_2_N"/>
    <property type="match status" value="1"/>
</dbReference>
<dbReference type="InterPro" id="IPR006104">
    <property type="entry name" value="Glyco_hydro_2_N"/>
</dbReference>
<name>A0A7K1Y1F6_9SPHI</name>
<accession>A0A7K1Y1F6</accession>
<dbReference type="PANTHER" id="PTHR42732:SF1">
    <property type="entry name" value="BETA-MANNOSIDASE"/>
    <property type="match status" value="1"/>
</dbReference>
<reference evidence="10 11" key="1">
    <citation type="submission" date="2019-11" db="EMBL/GenBank/DDBJ databases">
        <title>Pedobacter sp. HMF7056 Genome sequencing and assembly.</title>
        <authorList>
            <person name="Kang H."/>
            <person name="Kim H."/>
            <person name="Joh K."/>
        </authorList>
    </citation>
    <scope>NUCLEOTIDE SEQUENCE [LARGE SCALE GENOMIC DNA]</scope>
    <source>
        <strain evidence="10 11">HMF7056</strain>
    </source>
</reference>
<dbReference type="Gene3D" id="2.60.120.260">
    <property type="entry name" value="Galactose-binding domain-like"/>
    <property type="match status" value="1"/>
</dbReference>
<protein>
    <submittedName>
        <fullName evidence="10">Beta-galactosidase</fullName>
    </submittedName>
</protein>
<evidence type="ECO:0000259" key="9">
    <source>
        <dbReference type="Pfam" id="PF16355"/>
    </source>
</evidence>
<evidence type="ECO:0000313" key="10">
    <source>
        <dbReference type="EMBL" id="MXV17084.1"/>
    </source>
</evidence>
<dbReference type="InterPro" id="IPR013783">
    <property type="entry name" value="Ig-like_fold"/>
</dbReference>
<dbReference type="SUPFAM" id="SSF51445">
    <property type="entry name" value="(Trans)glycosidases"/>
    <property type="match status" value="1"/>
</dbReference>
<dbReference type="InterPro" id="IPR017853">
    <property type="entry name" value="GH"/>
</dbReference>
<dbReference type="InterPro" id="IPR051913">
    <property type="entry name" value="GH2_Domain-Containing"/>
</dbReference>
<evidence type="ECO:0000259" key="6">
    <source>
        <dbReference type="Pfam" id="PF02836"/>
    </source>
</evidence>
<evidence type="ECO:0000313" key="11">
    <source>
        <dbReference type="Proteomes" id="UP000451233"/>
    </source>
</evidence>
<dbReference type="InterPro" id="IPR008979">
    <property type="entry name" value="Galactose-bd-like_sf"/>
</dbReference>
<dbReference type="EMBL" id="WVHS01000004">
    <property type="protein sequence ID" value="MXV17084.1"/>
    <property type="molecule type" value="Genomic_DNA"/>
</dbReference>
<evidence type="ECO:0000256" key="2">
    <source>
        <dbReference type="ARBA" id="ARBA00022801"/>
    </source>
</evidence>